<dbReference type="Ensembl" id="ENSXCOT00000018248.1">
    <property type="protein sequence ID" value="ENSXCOP00000018021.1"/>
    <property type="gene ID" value="ENSXCOG00000013576.1"/>
</dbReference>
<evidence type="ECO:0000256" key="1">
    <source>
        <dbReference type="ARBA" id="ARBA00004123"/>
    </source>
</evidence>
<evidence type="ECO:0000256" key="4">
    <source>
        <dbReference type="ARBA" id="ARBA00022895"/>
    </source>
</evidence>
<dbReference type="GO" id="GO:0042162">
    <property type="term" value="F:telomeric DNA binding"/>
    <property type="evidence" value="ECO:0007669"/>
    <property type="project" value="InterPro"/>
</dbReference>
<dbReference type="AlphaFoldDB" id="A0A3B5M9R0"/>
<dbReference type="PANTHER" id="PTHR14487:SF3">
    <property type="entry name" value="ADRENOCORTICAL DYSPLASIA PROTEIN HOMOLOG"/>
    <property type="match status" value="1"/>
</dbReference>
<dbReference type="STRING" id="32473.ENSXCOP00000018021"/>
<evidence type="ECO:0000256" key="3">
    <source>
        <dbReference type="ARBA" id="ARBA00022454"/>
    </source>
</evidence>
<feature type="compositionally biased region" description="Acidic residues" evidence="6">
    <location>
        <begin position="395"/>
        <end position="405"/>
    </location>
</feature>
<sequence>MPPWSKLTPWIENLILSYGNGDESGSQLRAHVIGVGQMTQSQARGSDGPKGLLFLSDGELKIPAVLTASAWEQLQEKEDRECFSSLLNTTVCLQDYRLRFHMDPEQTKSRFFLSVGELATTAAGPVKDNTPCCTSSASVRMKICRTWRSLLGQEDSQRSQTGLDLSELLGEWQHDCLQTLLRDIRERLLALRNPRPSTSAYTPPPNCTRWDLDRVRYKGEPSFTFPAKLLLIPYESKGQACSVQDVEWQITEPAGQYCGDPVQSAGTAGDAGERCPLLMEDVAPFPDPTALLSANPWDMFPPLGISPSTSDSSPESTPKLDAAAMVTSTRLPVASTQLPVPSFLPPYQNQPAASFPPSSSAVTVHQSPPEPPASDGTDTVPESYRKPKRKRCEAEQQEEEEEEEVSGSPPSWLFDSHLGTPRNEDSPKQTRPAPKNIPGTHGDGRPFSYKYRVSDQNHQDFSRFRVAASLLHWALRYLLTPKPTEDPWALNIEFGS</sequence>
<reference evidence="8" key="1">
    <citation type="submission" date="2025-08" db="UniProtKB">
        <authorList>
            <consortium name="Ensembl"/>
        </authorList>
    </citation>
    <scope>IDENTIFICATION</scope>
</reference>
<evidence type="ECO:0000259" key="7">
    <source>
        <dbReference type="Pfam" id="PF10341"/>
    </source>
</evidence>
<dbReference type="GO" id="GO:0007004">
    <property type="term" value="P:telomere maintenance via telomerase"/>
    <property type="evidence" value="ECO:0007669"/>
    <property type="project" value="InterPro"/>
</dbReference>
<dbReference type="GO" id="GO:0016233">
    <property type="term" value="P:telomere capping"/>
    <property type="evidence" value="ECO:0007669"/>
    <property type="project" value="InterPro"/>
</dbReference>
<dbReference type="GO" id="GO:0070198">
    <property type="term" value="P:protein localization to chromosome, telomeric region"/>
    <property type="evidence" value="ECO:0007669"/>
    <property type="project" value="TreeGrafter"/>
</dbReference>
<keyword evidence="4" id="KW-0779">Telomere</keyword>
<proteinExistence type="predicted"/>
<organism evidence="8 9">
    <name type="scientific">Xiphophorus couchianus</name>
    <name type="common">Monterrey platyfish</name>
    <dbReference type="NCBI Taxonomy" id="32473"/>
    <lineage>
        <taxon>Eukaryota</taxon>
        <taxon>Metazoa</taxon>
        <taxon>Chordata</taxon>
        <taxon>Craniata</taxon>
        <taxon>Vertebrata</taxon>
        <taxon>Euteleostomi</taxon>
        <taxon>Actinopterygii</taxon>
        <taxon>Neopterygii</taxon>
        <taxon>Teleostei</taxon>
        <taxon>Neoteleostei</taxon>
        <taxon>Acanthomorphata</taxon>
        <taxon>Ovalentaria</taxon>
        <taxon>Atherinomorphae</taxon>
        <taxon>Cyprinodontiformes</taxon>
        <taxon>Poeciliidae</taxon>
        <taxon>Poeciliinae</taxon>
        <taxon>Xiphophorus</taxon>
    </lineage>
</organism>
<feature type="compositionally biased region" description="Low complexity" evidence="6">
    <location>
        <begin position="351"/>
        <end position="361"/>
    </location>
</feature>
<dbReference type="GeneTree" id="ENSGT00390000004877"/>
<dbReference type="GO" id="GO:0032211">
    <property type="term" value="P:negative regulation of telomere maintenance via telomerase"/>
    <property type="evidence" value="ECO:0007669"/>
    <property type="project" value="TreeGrafter"/>
</dbReference>
<evidence type="ECO:0000313" key="9">
    <source>
        <dbReference type="Proteomes" id="UP000261380"/>
    </source>
</evidence>
<dbReference type="Pfam" id="PF10341">
    <property type="entry name" value="TPP1"/>
    <property type="match status" value="1"/>
</dbReference>
<dbReference type="Gene3D" id="2.40.50.960">
    <property type="match status" value="1"/>
</dbReference>
<keyword evidence="5" id="KW-0539">Nucleus</keyword>
<evidence type="ECO:0000256" key="2">
    <source>
        <dbReference type="ARBA" id="ARBA00004574"/>
    </source>
</evidence>
<reference evidence="8" key="2">
    <citation type="submission" date="2025-09" db="UniProtKB">
        <authorList>
            <consortium name="Ensembl"/>
        </authorList>
    </citation>
    <scope>IDENTIFICATION</scope>
</reference>
<protein>
    <recommendedName>
        <fullName evidence="7">Shelterin complex subunit TPP1/Est3 domain-containing protein</fullName>
    </recommendedName>
</protein>
<dbReference type="Proteomes" id="UP000261380">
    <property type="component" value="Unplaced"/>
</dbReference>
<feature type="region of interest" description="Disordered" evidence="6">
    <location>
        <begin position="342"/>
        <end position="448"/>
    </location>
</feature>
<dbReference type="InterPro" id="IPR019437">
    <property type="entry name" value="TPP1/Est3"/>
</dbReference>
<keyword evidence="3" id="KW-0158">Chromosome</keyword>
<dbReference type="InterPro" id="IPR028631">
    <property type="entry name" value="ACD"/>
</dbReference>
<evidence type="ECO:0000313" key="8">
    <source>
        <dbReference type="Ensembl" id="ENSXCOP00000018021.1"/>
    </source>
</evidence>
<dbReference type="GO" id="GO:0070187">
    <property type="term" value="C:shelterin complex"/>
    <property type="evidence" value="ECO:0007669"/>
    <property type="project" value="InterPro"/>
</dbReference>
<accession>A0A3B5M9R0</accession>
<feature type="domain" description="Shelterin complex subunit TPP1/Est3" evidence="7">
    <location>
        <begin position="7"/>
        <end position="151"/>
    </location>
</feature>
<keyword evidence="9" id="KW-1185">Reference proteome</keyword>
<comment type="subcellular location">
    <subcellularLocation>
        <location evidence="2">Chromosome</location>
        <location evidence="2">Telomere</location>
    </subcellularLocation>
    <subcellularLocation>
        <location evidence="1">Nucleus</location>
    </subcellularLocation>
</comment>
<name>A0A3B5M9R0_9TELE</name>
<evidence type="ECO:0000256" key="6">
    <source>
        <dbReference type="SAM" id="MobiDB-lite"/>
    </source>
</evidence>
<dbReference type="PANTHER" id="PTHR14487">
    <property type="entry name" value="ADRENOCORTICAL DYSPLASIA PROTEIN ACD"/>
    <property type="match status" value="1"/>
</dbReference>
<evidence type="ECO:0000256" key="5">
    <source>
        <dbReference type="ARBA" id="ARBA00023242"/>
    </source>
</evidence>
<dbReference type="GO" id="GO:0005697">
    <property type="term" value="C:telomerase holoenzyme complex"/>
    <property type="evidence" value="ECO:0007669"/>
    <property type="project" value="InterPro"/>
</dbReference>